<dbReference type="InterPro" id="IPR048939">
    <property type="entry name" value="ATG5_UblA"/>
</dbReference>
<dbReference type="InterPro" id="IPR048940">
    <property type="entry name" value="ATG5_HBR"/>
</dbReference>
<evidence type="ECO:0000313" key="9">
    <source>
        <dbReference type="WBParaSite" id="EVEC_0000473001-mRNA-1"/>
    </source>
</evidence>
<dbReference type="GO" id="GO:0061908">
    <property type="term" value="C:phagophore"/>
    <property type="evidence" value="ECO:0007669"/>
    <property type="project" value="TreeGrafter"/>
</dbReference>
<evidence type="ECO:0000313" key="8">
    <source>
        <dbReference type="Proteomes" id="UP000274131"/>
    </source>
</evidence>
<dbReference type="Pfam" id="PF20637">
    <property type="entry name" value="ATG5_HBR"/>
    <property type="match status" value="1"/>
</dbReference>
<evidence type="ECO:0000313" key="7">
    <source>
        <dbReference type="EMBL" id="VDD89687.1"/>
    </source>
</evidence>
<comment type="similarity">
    <text evidence="1">Belongs to the ATG5 family.</text>
</comment>
<dbReference type="GO" id="GO:0007033">
    <property type="term" value="P:vacuole organization"/>
    <property type="evidence" value="ECO:0007669"/>
    <property type="project" value="UniProtKB-ARBA"/>
</dbReference>
<dbReference type="Proteomes" id="UP000274131">
    <property type="component" value="Unassembled WGS sequence"/>
</dbReference>
<keyword evidence="8" id="KW-1185">Reference proteome</keyword>
<evidence type="ECO:0000256" key="3">
    <source>
        <dbReference type="ARBA" id="ARBA00022843"/>
    </source>
</evidence>
<keyword evidence="4" id="KW-0072">Autophagy</keyword>
<keyword evidence="3" id="KW-0832">Ubl conjugation</keyword>
<dbReference type="PANTHER" id="PTHR13040">
    <property type="entry name" value="AUTOPHAGY PROTEIN 5"/>
    <property type="match status" value="1"/>
</dbReference>
<dbReference type="GO" id="GO:0034274">
    <property type="term" value="C:Atg12-Atg5-Atg16 complex"/>
    <property type="evidence" value="ECO:0007669"/>
    <property type="project" value="TreeGrafter"/>
</dbReference>
<sequence length="155" mass="18210">MARDYEVRRKLWDAKVPVQFVLDSCEALQCSIMLPRVSYFSLALPRVLQFFGNAVEQIDTDSVWLQYGPTPVKWHYPVGVLFDLLKEDNKLPWIITVRTTDFPEQLIRWSRDSMEGSFIQSVKEADYLKHKAEVVNSMKPEDYRRLWNGLVHGIF</sequence>
<dbReference type="GO" id="GO:0005776">
    <property type="term" value="C:autophagosome"/>
    <property type="evidence" value="ECO:0007669"/>
    <property type="project" value="TreeGrafter"/>
</dbReference>
<dbReference type="PANTHER" id="PTHR13040:SF2">
    <property type="entry name" value="AUTOPHAGY PROTEIN 5"/>
    <property type="match status" value="1"/>
</dbReference>
<organism evidence="9">
    <name type="scientific">Enterobius vermicularis</name>
    <name type="common">Human pinworm</name>
    <dbReference type="NCBI Taxonomy" id="51028"/>
    <lineage>
        <taxon>Eukaryota</taxon>
        <taxon>Metazoa</taxon>
        <taxon>Ecdysozoa</taxon>
        <taxon>Nematoda</taxon>
        <taxon>Chromadorea</taxon>
        <taxon>Rhabditida</taxon>
        <taxon>Spirurina</taxon>
        <taxon>Oxyuridomorpha</taxon>
        <taxon>Oxyuroidea</taxon>
        <taxon>Oxyuridae</taxon>
        <taxon>Enterobius</taxon>
    </lineage>
</organism>
<feature type="domain" description="Autophagy protein ATG5 alpha-helical bundle region" evidence="5">
    <location>
        <begin position="112"/>
        <end position="152"/>
    </location>
</feature>
<dbReference type="GO" id="GO:0034045">
    <property type="term" value="C:phagophore assembly site membrane"/>
    <property type="evidence" value="ECO:0007669"/>
    <property type="project" value="TreeGrafter"/>
</dbReference>
<dbReference type="GO" id="GO:0034727">
    <property type="term" value="P:piecemeal microautophagy of the nucleus"/>
    <property type="evidence" value="ECO:0007669"/>
    <property type="project" value="TreeGrafter"/>
</dbReference>
<dbReference type="InterPro" id="IPR042527">
    <property type="entry name" value="Atg5_UblA_dom_sf"/>
</dbReference>
<dbReference type="InterPro" id="IPR042526">
    <property type="entry name" value="Atg5_HR"/>
</dbReference>
<dbReference type="Gene3D" id="3.10.20.620">
    <property type="match status" value="1"/>
</dbReference>
<dbReference type="AlphaFoldDB" id="A0A0N4V3T4"/>
<proteinExistence type="inferred from homology"/>
<dbReference type="GO" id="GO:0006995">
    <property type="term" value="P:cellular response to nitrogen starvation"/>
    <property type="evidence" value="ECO:0007669"/>
    <property type="project" value="TreeGrafter"/>
</dbReference>
<evidence type="ECO:0000256" key="4">
    <source>
        <dbReference type="ARBA" id="ARBA00023006"/>
    </source>
</evidence>
<evidence type="ECO:0000259" key="6">
    <source>
        <dbReference type="Pfam" id="PF20638"/>
    </source>
</evidence>
<feature type="domain" description="Autophagy protein ATG5 UblA" evidence="6">
    <location>
        <begin position="11"/>
        <end position="98"/>
    </location>
</feature>
<accession>A0A0N4V3T4</accession>
<dbReference type="Gene3D" id="1.10.246.190">
    <property type="entry name" value="Autophagy protein Apg5, helix rich domain"/>
    <property type="match status" value="1"/>
</dbReference>
<evidence type="ECO:0000256" key="2">
    <source>
        <dbReference type="ARBA" id="ARBA00022499"/>
    </source>
</evidence>
<gene>
    <name evidence="7" type="ORF">EVEC_LOCUS4438</name>
</gene>
<dbReference type="GO" id="GO:0019776">
    <property type="term" value="F:Atg8-family ligase activity"/>
    <property type="evidence" value="ECO:0007669"/>
    <property type="project" value="TreeGrafter"/>
</dbReference>
<name>A0A0N4V3T4_ENTVE</name>
<dbReference type="OrthoDB" id="272162at2759"/>
<protein>
    <submittedName>
        <fullName evidence="9">Autophagy protein 5</fullName>
    </submittedName>
</protein>
<dbReference type="WBParaSite" id="EVEC_0000473001-mRNA-1">
    <property type="protein sequence ID" value="EVEC_0000473001-mRNA-1"/>
    <property type="gene ID" value="EVEC_0000473001"/>
</dbReference>
<dbReference type="GO" id="GO:0000422">
    <property type="term" value="P:autophagy of mitochondrion"/>
    <property type="evidence" value="ECO:0007669"/>
    <property type="project" value="TreeGrafter"/>
</dbReference>
<dbReference type="GO" id="GO:0044233">
    <property type="term" value="C:mitochondria-associated endoplasmic reticulum membrane contact site"/>
    <property type="evidence" value="ECO:0007669"/>
    <property type="project" value="TreeGrafter"/>
</dbReference>
<keyword evidence="2" id="KW-1017">Isopeptide bond</keyword>
<dbReference type="EMBL" id="UXUI01007857">
    <property type="protein sequence ID" value="VDD89687.1"/>
    <property type="molecule type" value="Genomic_DNA"/>
</dbReference>
<evidence type="ECO:0000259" key="5">
    <source>
        <dbReference type="Pfam" id="PF20637"/>
    </source>
</evidence>
<dbReference type="STRING" id="51028.A0A0N4V3T4"/>
<evidence type="ECO:0000256" key="1">
    <source>
        <dbReference type="ARBA" id="ARBA00006910"/>
    </source>
</evidence>
<dbReference type="InterPro" id="IPR007239">
    <property type="entry name" value="Atg5"/>
</dbReference>
<reference evidence="9" key="1">
    <citation type="submission" date="2017-02" db="UniProtKB">
        <authorList>
            <consortium name="WormBaseParasite"/>
        </authorList>
    </citation>
    <scope>IDENTIFICATION</scope>
</reference>
<dbReference type="Pfam" id="PF20638">
    <property type="entry name" value="ATG5_UblA"/>
    <property type="match status" value="1"/>
</dbReference>
<reference evidence="7 8" key="2">
    <citation type="submission" date="2018-10" db="EMBL/GenBank/DDBJ databases">
        <authorList>
            <consortium name="Pathogen Informatics"/>
        </authorList>
    </citation>
    <scope>NUCLEOTIDE SEQUENCE [LARGE SCALE GENOMIC DNA]</scope>
</reference>